<dbReference type="EMBL" id="JBAWKS010000001">
    <property type="protein sequence ID" value="MEI4549413.1"/>
    <property type="molecule type" value="Genomic_DNA"/>
</dbReference>
<keyword evidence="1" id="KW-1133">Transmembrane helix</keyword>
<protein>
    <submittedName>
        <fullName evidence="2">Uncharacterized protein</fullName>
    </submittedName>
</protein>
<keyword evidence="1" id="KW-0472">Membrane</keyword>
<keyword evidence="1" id="KW-0812">Transmembrane</keyword>
<feature type="transmembrane region" description="Helical" evidence="1">
    <location>
        <begin position="12"/>
        <end position="31"/>
    </location>
</feature>
<sequence length="79" mass="8802">MQTFKRNQKGQSAVEFFVVTGALVAALLMPIPENELGGFLEEHQGHNAIEILTQKIKDSYHAYSYAKSITPLPSKIINK</sequence>
<reference evidence="2 3" key="1">
    <citation type="submission" date="2023-12" db="EMBL/GenBank/DDBJ databases">
        <title>Friends and Foes: Symbiotic and Algicidal bacterial influence on Karenia brevis blooms.</title>
        <authorList>
            <person name="Fei C."/>
            <person name="Mohamed A.R."/>
            <person name="Booker A."/>
            <person name="Arshad M."/>
            <person name="Klass S."/>
            <person name="Ahn S."/>
            <person name="Gilbert P.M."/>
            <person name="Heil C.A."/>
            <person name="Martinez J.M."/>
            <person name="Amin S.A."/>
        </authorList>
    </citation>
    <scope>NUCLEOTIDE SEQUENCE [LARGE SCALE GENOMIC DNA]</scope>
    <source>
        <strain evidence="2 3">CE15</strain>
    </source>
</reference>
<keyword evidence="3" id="KW-1185">Reference proteome</keyword>
<proteinExistence type="predicted"/>
<evidence type="ECO:0000313" key="3">
    <source>
        <dbReference type="Proteomes" id="UP001382455"/>
    </source>
</evidence>
<name>A0ABU8ER11_9GAMM</name>
<evidence type="ECO:0000313" key="2">
    <source>
        <dbReference type="EMBL" id="MEI4549413.1"/>
    </source>
</evidence>
<organism evidence="2 3">
    <name type="scientific">Pseudoalteromonas spongiae</name>
    <dbReference type="NCBI Taxonomy" id="298657"/>
    <lineage>
        <taxon>Bacteria</taxon>
        <taxon>Pseudomonadati</taxon>
        <taxon>Pseudomonadota</taxon>
        <taxon>Gammaproteobacteria</taxon>
        <taxon>Alteromonadales</taxon>
        <taxon>Pseudoalteromonadaceae</taxon>
        <taxon>Pseudoalteromonas</taxon>
    </lineage>
</organism>
<accession>A0ABU8ER11</accession>
<comment type="caution">
    <text evidence="2">The sequence shown here is derived from an EMBL/GenBank/DDBJ whole genome shotgun (WGS) entry which is preliminary data.</text>
</comment>
<dbReference type="Proteomes" id="UP001382455">
    <property type="component" value="Unassembled WGS sequence"/>
</dbReference>
<dbReference type="RefSeq" id="WP_100913332.1">
    <property type="nucleotide sequence ID" value="NZ_CP023398.1"/>
</dbReference>
<evidence type="ECO:0000256" key="1">
    <source>
        <dbReference type="SAM" id="Phobius"/>
    </source>
</evidence>
<gene>
    <name evidence="2" type="ORF">WAE96_06820</name>
</gene>